<dbReference type="Gene3D" id="3.30.160.60">
    <property type="entry name" value="Classic Zinc Finger"/>
    <property type="match status" value="1"/>
</dbReference>
<keyword evidence="1" id="KW-0863">Zinc-finger</keyword>
<evidence type="ECO:0000256" key="1">
    <source>
        <dbReference type="PROSITE-ProRule" id="PRU00042"/>
    </source>
</evidence>
<dbReference type="GO" id="GO:0008270">
    <property type="term" value="F:zinc ion binding"/>
    <property type="evidence" value="ECO:0007669"/>
    <property type="project" value="UniProtKB-KW"/>
</dbReference>
<comment type="caution">
    <text evidence="3">The sequence shown here is derived from an EMBL/GenBank/DDBJ whole genome shotgun (WGS) entry which is preliminary data.</text>
</comment>
<dbReference type="PANTHER" id="PTHR46579:SF2">
    <property type="entry name" value="C2H2-TYPE DOMAIN-CONTAINING PROTEIN"/>
    <property type="match status" value="1"/>
</dbReference>
<feature type="domain" description="C2H2-type" evidence="2">
    <location>
        <begin position="508"/>
        <end position="536"/>
    </location>
</feature>
<accession>A0A8H7UYN6</accession>
<dbReference type="SMART" id="SM00355">
    <property type="entry name" value="ZnF_C2H2"/>
    <property type="match status" value="1"/>
</dbReference>
<dbReference type="PANTHER" id="PTHR46579">
    <property type="entry name" value="F5/8 TYPE C DOMAIN-CONTAINING PROTEIN-RELATED"/>
    <property type="match status" value="1"/>
</dbReference>
<keyword evidence="1" id="KW-0862">Zinc</keyword>
<keyword evidence="4" id="KW-1185">Reference proteome</keyword>
<dbReference type="PROSITE" id="PS50157">
    <property type="entry name" value="ZINC_FINGER_C2H2_2"/>
    <property type="match status" value="1"/>
</dbReference>
<dbReference type="EMBL" id="JAEPRD010000080">
    <property type="protein sequence ID" value="KAG2200645.1"/>
    <property type="molecule type" value="Genomic_DNA"/>
</dbReference>
<dbReference type="AlphaFoldDB" id="A0A8H7UYN6"/>
<keyword evidence="1" id="KW-0479">Metal-binding</keyword>
<sequence>METAAKPDGIKIHCALLMLACDIPACRKVAGFAAHSSGHVCNKCEGKFPLVEGKPDFSGINTVASKWPERSKASNLRAALRWRNATTEKEREDLVKANGTRYSELHRLGYFDVVRQSIIDPMHNLLLGTCSRFVKIWKEEGYFTKVNLEKMQVLADSVELPAGFESVDQKIASGLPTLRLTTGKAGACCILPKENMRNWMDFVNACRYILKTGIQQSEVDNAYELFLDFNRVAEGLYGNKCLAMNQHLHGHLKQTIENFSAPHAYWLFSFERCNGYLGSFKNNGKNVEVTFMKKFLEKYNLQRNTIRAYNKAIKSPSSSSPSFQLQKDMETFLHGRIMVGGRSNDRVKRQIAEGFVATKFAESCVNLDINVTGFEPLPLGVVPPKVLTKTVMEESHYKCLLDFYDTAYPGAMALGLLNSDLVAPPFGARWPTTSVYIEKFSSIRLSGKTINSSETRSPSDSCIQSLFVGQNHEKVEAWPGRVLYFFRHSQRVSMVIKMRQDDFEPGQLKCPDCPVTFSNKANLYKHLAKQHRTQVETIKGRCYKGGRRNANLRYYEKKKIEKTLANQDSDSMTATQLRNQRYYRQKMLNEAVTITHAHILDTLFVDFDEELSKLSGDKLKMIRDSRKFHFTNYYEDMKVQYKLITRYTDVPDTYHSRIATITIILDFLHLVFPSNIKKDYDAKRVILMLVGIDVENMPDISFRGIKRKAQR</sequence>
<protein>
    <recommendedName>
        <fullName evidence="2">C2H2-type domain-containing protein</fullName>
    </recommendedName>
</protein>
<dbReference type="Proteomes" id="UP000603453">
    <property type="component" value="Unassembled WGS sequence"/>
</dbReference>
<dbReference type="PROSITE" id="PS00028">
    <property type="entry name" value="ZINC_FINGER_C2H2_1"/>
    <property type="match status" value="1"/>
</dbReference>
<dbReference type="OrthoDB" id="2405025at2759"/>
<dbReference type="InterPro" id="IPR013087">
    <property type="entry name" value="Znf_C2H2_type"/>
</dbReference>
<name>A0A8H7UYN6_9FUNG</name>
<organism evidence="3 4">
    <name type="scientific">Mucor saturninus</name>
    <dbReference type="NCBI Taxonomy" id="64648"/>
    <lineage>
        <taxon>Eukaryota</taxon>
        <taxon>Fungi</taxon>
        <taxon>Fungi incertae sedis</taxon>
        <taxon>Mucoromycota</taxon>
        <taxon>Mucoromycotina</taxon>
        <taxon>Mucoromycetes</taxon>
        <taxon>Mucorales</taxon>
        <taxon>Mucorineae</taxon>
        <taxon>Mucoraceae</taxon>
        <taxon>Mucor</taxon>
    </lineage>
</organism>
<evidence type="ECO:0000313" key="3">
    <source>
        <dbReference type="EMBL" id="KAG2200645.1"/>
    </source>
</evidence>
<evidence type="ECO:0000259" key="2">
    <source>
        <dbReference type="PROSITE" id="PS50157"/>
    </source>
</evidence>
<evidence type="ECO:0000313" key="4">
    <source>
        <dbReference type="Proteomes" id="UP000603453"/>
    </source>
</evidence>
<proteinExistence type="predicted"/>
<gene>
    <name evidence="3" type="ORF">INT47_005801</name>
</gene>
<reference evidence="3" key="1">
    <citation type="submission" date="2020-12" db="EMBL/GenBank/DDBJ databases">
        <title>Metabolic potential, ecology and presence of endohyphal bacteria is reflected in genomic diversity of Mucoromycotina.</title>
        <authorList>
            <person name="Muszewska A."/>
            <person name="Okrasinska A."/>
            <person name="Steczkiewicz K."/>
            <person name="Drgas O."/>
            <person name="Orlowska M."/>
            <person name="Perlinska-Lenart U."/>
            <person name="Aleksandrzak-Piekarczyk T."/>
            <person name="Szatraj K."/>
            <person name="Zielenkiewicz U."/>
            <person name="Pilsyk S."/>
            <person name="Malc E."/>
            <person name="Mieczkowski P."/>
            <person name="Kruszewska J.S."/>
            <person name="Biernat P."/>
            <person name="Pawlowska J."/>
        </authorList>
    </citation>
    <scope>NUCLEOTIDE SEQUENCE</scope>
    <source>
        <strain evidence="3">WA0000017839</strain>
    </source>
</reference>